<evidence type="ECO:0000256" key="1">
    <source>
        <dbReference type="ARBA" id="ARBA00004651"/>
    </source>
</evidence>
<dbReference type="GO" id="GO:0098719">
    <property type="term" value="P:sodium ion import across plasma membrane"/>
    <property type="evidence" value="ECO:0007669"/>
    <property type="project" value="TreeGrafter"/>
</dbReference>
<evidence type="ECO:0000256" key="4">
    <source>
        <dbReference type="ARBA" id="ARBA00023065"/>
    </source>
</evidence>
<dbReference type="PANTHER" id="PTHR10110">
    <property type="entry name" value="SODIUM/HYDROGEN EXCHANGER"/>
    <property type="match status" value="1"/>
</dbReference>
<keyword evidence="5" id="KW-1133">Transmembrane helix</keyword>
<comment type="caution">
    <text evidence="6">The sequence shown here is derived from an EMBL/GenBank/DDBJ whole genome shotgun (WGS) entry which is preliminary data.</text>
</comment>
<feature type="transmembrane region" description="Helical" evidence="5">
    <location>
        <begin position="20"/>
        <end position="43"/>
    </location>
</feature>
<keyword evidence="5" id="KW-0472">Membrane</keyword>
<evidence type="ECO:0008006" key="8">
    <source>
        <dbReference type="Google" id="ProtNLM"/>
    </source>
</evidence>
<sequence>MTLKYPLKEMKKLICMGPEAFSLLCAVSFAGGCFLFGVLVGLMDVYSEFIRKFTRITRMNPSDMMLTFLPILIFESAFGMDPHVFYRALTQCMILAVPGLLFCTALTEYAHSFTIVIEGESLLNDGIAIVLYEILSHHAFTNLELSLTDSLLQLLKTLCGSIIWPYFSQNCRNYLD</sequence>
<comment type="subcellular location">
    <subcellularLocation>
        <location evidence="1">Cell membrane</location>
        <topology evidence="1">Multi-pass membrane protein</topology>
    </subcellularLocation>
</comment>
<keyword evidence="2" id="KW-0813">Transport</keyword>
<dbReference type="PANTHER" id="PTHR10110:SF86">
    <property type="entry name" value="SODIUM_HYDROGEN EXCHANGER 7"/>
    <property type="match status" value="1"/>
</dbReference>
<feature type="transmembrane region" description="Helical" evidence="5">
    <location>
        <begin position="86"/>
        <end position="107"/>
    </location>
</feature>
<dbReference type="AlphaFoldDB" id="A0AAV4V6X6"/>
<evidence type="ECO:0000256" key="3">
    <source>
        <dbReference type="ARBA" id="ARBA00022475"/>
    </source>
</evidence>
<organism evidence="6 7">
    <name type="scientific">Caerostris extrusa</name>
    <name type="common">Bark spider</name>
    <name type="synonym">Caerostris bankana</name>
    <dbReference type="NCBI Taxonomy" id="172846"/>
    <lineage>
        <taxon>Eukaryota</taxon>
        <taxon>Metazoa</taxon>
        <taxon>Ecdysozoa</taxon>
        <taxon>Arthropoda</taxon>
        <taxon>Chelicerata</taxon>
        <taxon>Arachnida</taxon>
        <taxon>Araneae</taxon>
        <taxon>Araneomorphae</taxon>
        <taxon>Entelegynae</taxon>
        <taxon>Araneoidea</taxon>
        <taxon>Araneidae</taxon>
        <taxon>Caerostris</taxon>
    </lineage>
</organism>
<dbReference type="GO" id="GO:0005886">
    <property type="term" value="C:plasma membrane"/>
    <property type="evidence" value="ECO:0007669"/>
    <property type="project" value="UniProtKB-SubCell"/>
</dbReference>
<dbReference type="GO" id="GO:0015386">
    <property type="term" value="F:potassium:proton antiporter activity"/>
    <property type="evidence" value="ECO:0007669"/>
    <property type="project" value="TreeGrafter"/>
</dbReference>
<dbReference type="EMBL" id="BPLR01014056">
    <property type="protein sequence ID" value="GIY65972.1"/>
    <property type="molecule type" value="Genomic_DNA"/>
</dbReference>
<keyword evidence="5" id="KW-0812">Transmembrane</keyword>
<accession>A0AAV4V6X6</accession>
<evidence type="ECO:0000313" key="7">
    <source>
        <dbReference type="Proteomes" id="UP001054945"/>
    </source>
</evidence>
<dbReference type="GO" id="GO:0015385">
    <property type="term" value="F:sodium:proton antiporter activity"/>
    <property type="evidence" value="ECO:0007669"/>
    <property type="project" value="InterPro"/>
</dbReference>
<gene>
    <name evidence="6" type="primary">NHX7_1</name>
    <name evidence="6" type="ORF">CEXT_517761</name>
</gene>
<evidence type="ECO:0000256" key="2">
    <source>
        <dbReference type="ARBA" id="ARBA00022448"/>
    </source>
</evidence>
<proteinExistence type="predicted"/>
<dbReference type="Proteomes" id="UP001054945">
    <property type="component" value="Unassembled WGS sequence"/>
</dbReference>
<dbReference type="PROSITE" id="PS51257">
    <property type="entry name" value="PROKAR_LIPOPROTEIN"/>
    <property type="match status" value="1"/>
</dbReference>
<dbReference type="GO" id="GO:0051453">
    <property type="term" value="P:regulation of intracellular pH"/>
    <property type="evidence" value="ECO:0007669"/>
    <property type="project" value="TreeGrafter"/>
</dbReference>
<dbReference type="InterPro" id="IPR018422">
    <property type="entry name" value="Cation/H_exchanger_CPA1"/>
</dbReference>
<protein>
    <recommendedName>
        <fullName evidence="8">Cation/H+ exchanger domain-containing protein</fullName>
    </recommendedName>
</protein>
<name>A0AAV4V6X6_CAEEX</name>
<reference evidence="6 7" key="1">
    <citation type="submission" date="2021-06" db="EMBL/GenBank/DDBJ databases">
        <title>Caerostris extrusa draft genome.</title>
        <authorList>
            <person name="Kono N."/>
            <person name="Arakawa K."/>
        </authorList>
    </citation>
    <scope>NUCLEOTIDE SEQUENCE [LARGE SCALE GENOMIC DNA]</scope>
</reference>
<keyword evidence="4" id="KW-0406">Ion transport</keyword>
<evidence type="ECO:0000313" key="6">
    <source>
        <dbReference type="EMBL" id="GIY65972.1"/>
    </source>
</evidence>
<evidence type="ECO:0000256" key="5">
    <source>
        <dbReference type="SAM" id="Phobius"/>
    </source>
</evidence>
<dbReference type="Gene3D" id="6.10.140.1330">
    <property type="match status" value="1"/>
</dbReference>
<keyword evidence="7" id="KW-1185">Reference proteome</keyword>
<keyword evidence="3" id="KW-1003">Cell membrane</keyword>